<comment type="caution">
    <text evidence="1">The sequence shown here is derived from an EMBL/GenBank/DDBJ whole genome shotgun (WGS) entry which is preliminary data.</text>
</comment>
<feature type="non-terminal residue" evidence="1">
    <location>
        <position position="40"/>
    </location>
</feature>
<reference evidence="1" key="1">
    <citation type="journal article" date="2015" name="Nature">
        <title>Complex archaea that bridge the gap between prokaryotes and eukaryotes.</title>
        <authorList>
            <person name="Spang A."/>
            <person name="Saw J.H."/>
            <person name="Jorgensen S.L."/>
            <person name="Zaremba-Niedzwiedzka K."/>
            <person name="Martijn J."/>
            <person name="Lind A.E."/>
            <person name="van Eijk R."/>
            <person name="Schleper C."/>
            <person name="Guy L."/>
            <person name="Ettema T.J."/>
        </authorList>
    </citation>
    <scope>NUCLEOTIDE SEQUENCE</scope>
</reference>
<accession>A0A0F9FJE6</accession>
<organism evidence="1">
    <name type="scientific">marine sediment metagenome</name>
    <dbReference type="NCBI Taxonomy" id="412755"/>
    <lineage>
        <taxon>unclassified sequences</taxon>
        <taxon>metagenomes</taxon>
        <taxon>ecological metagenomes</taxon>
    </lineage>
</organism>
<evidence type="ECO:0000313" key="1">
    <source>
        <dbReference type="EMBL" id="KKL78621.1"/>
    </source>
</evidence>
<protein>
    <submittedName>
        <fullName evidence="1">Uncharacterized protein</fullName>
    </submittedName>
</protein>
<dbReference type="AlphaFoldDB" id="A0A0F9FJE6"/>
<sequence>MPKNLRLFETDSSLGIFPECRALSFAEFEAHILWYNCYTY</sequence>
<proteinExistence type="predicted"/>
<name>A0A0F9FJE6_9ZZZZ</name>
<gene>
    <name evidence="1" type="ORF">LCGC14_2022990</name>
</gene>
<dbReference type="EMBL" id="LAZR01023402">
    <property type="protein sequence ID" value="KKL78621.1"/>
    <property type="molecule type" value="Genomic_DNA"/>
</dbReference>